<dbReference type="Proteomes" id="UP000474296">
    <property type="component" value="Unassembled WGS sequence"/>
</dbReference>
<feature type="transmembrane region" description="Helical" evidence="1">
    <location>
        <begin position="135"/>
        <end position="155"/>
    </location>
</feature>
<gene>
    <name evidence="2" type="ORF">GWK10_06090</name>
</gene>
<comment type="caution">
    <text evidence="2">The sequence shown here is derived from an EMBL/GenBank/DDBJ whole genome shotgun (WGS) entry which is preliminary data.</text>
</comment>
<feature type="transmembrane region" description="Helical" evidence="1">
    <location>
        <begin position="53"/>
        <end position="72"/>
    </location>
</feature>
<organism evidence="2 3">
    <name type="scientific">Spongiivirga citrea</name>
    <dbReference type="NCBI Taxonomy" id="1481457"/>
    <lineage>
        <taxon>Bacteria</taxon>
        <taxon>Pseudomonadati</taxon>
        <taxon>Bacteroidota</taxon>
        <taxon>Flavobacteriia</taxon>
        <taxon>Flavobacteriales</taxon>
        <taxon>Flavobacteriaceae</taxon>
        <taxon>Spongiivirga</taxon>
    </lineage>
</organism>
<protein>
    <submittedName>
        <fullName evidence="2">General secretion pathway protein</fullName>
    </submittedName>
</protein>
<name>A0A6M0CG17_9FLAO</name>
<sequence>MILALQILLVISLVYILYQDINDRAVYWWLFVITGLLFGALAFNQIDYMIMRYYIGINLVLVALIITVLYGYSNFVLKKNFLNHSFGVGDLLLFIALCFGYPTIAFIVLLSFSLIFALVMHLGFRRKMKDQTAPLAGYVALFFAVSIILNGIGVFDSIYTF</sequence>
<feature type="transmembrane region" description="Helical" evidence="1">
    <location>
        <begin position="92"/>
        <end position="123"/>
    </location>
</feature>
<proteinExistence type="predicted"/>
<reference evidence="2 3" key="1">
    <citation type="submission" date="2020-01" db="EMBL/GenBank/DDBJ databases">
        <title>Spongiivirga citrea KCTC 32990T.</title>
        <authorList>
            <person name="Wang G."/>
        </authorList>
    </citation>
    <scope>NUCLEOTIDE SEQUENCE [LARGE SCALE GENOMIC DNA]</scope>
    <source>
        <strain evidence="2 3">KCTC 32990</strain>
    </source>
</reference>
<feature type="transmembrane region" description="Helical" evidence="1">
    <location>
        <begin position="26"/>
        <end position="46"/>
    </location>
</feature>
<evidence type="ECO:0000313" key="2">
    <source>
        <dbReference type="EMBL" id="NER16771.1"/>
    </source>
</evidence>
<keyword evidence="1" id="KW-1133">Transmembrane helix</keyword>
<keyword evidence="3" id="KW-1185">Reference proteome</keyword>
<keyword evidence="1" id="KW-0812">Transmembrane</keyword>
<accession>A0A6M0CG17</accession>
<keyword evidence="1" id="KW-0472">Membrane</keyword>
<evidence type="ECO:0000313" key="3">
    <source>
        <dbReference type="Proteomes" id="UP000474296"/>
    </source>
</evidence>
<dbReference type="AlphaFoldDB" id="A0A6M0CG17"/>
<dbReference type="EMBL" id="JAABOQ010000002">
    <property type="protein sequence ID" value="NER16771.1"/>
    <property type="molecule type" value="Genomic_DNA"/>
</dbReference>
<evidence type="ECO:0000256" key="1">
    <source>
        <dbReference type="SAM" id="Phobius"/>
    </source>
</evidence>